<dbReference type="AlphaFoldDB" id="A0A7V7TY80"/>
<dbReference type="Pfam" id="PF01863">
    <property type="entry name" value="YgjP-like"/>
    <property type="match status" value="1"/>
</dbReference>
<accession>A0A7V7TY80</accession>
<reference evidence="2 3" key="1">
    <citation type="submission" date="2019-09" db="EMBL/GenBank/DDBJ databases">
        <title>YIM 132180 draft genome.</title>
        <authorList>
            <person name="Zhang K."/>
        </authorList>
    </citation>
    <scope>NUCLEOTIDE SEQUENCE [LARGE SCALE GENOMIC DNA]</scope>
    <source>
        <strain evidence="2 3">YIM 132180</strain>
    </source>
</reference>
<dbReference type="InterPro" id="IPR002725">
    <property type="entry name" value="YgjP-like_metallopeptidase"/>
</dbReference>
<evidence type="ECO:0000259" key="1">
    <source>
        <dbReference type="Pfam" id="PF01863"/>
    </source>
</evidence>
<comment type="caution">
    <text evidence="2">The sequence shown here is derived from an EMBL/GenBank/DDBJ whole genome shotgun (WGS) entry which is preliminary data.</text>
</comment>
<gene>
    <name evidence="2" type="ORF">F6X38_02150</name>
</gene>
<dbReference type="PANTHER" id="PTHR30399:SF1">
    <property type="entry name" value="UTP PYROPHOSPHATASE"/>
    <property type="match status" value="1"/>
</dbReference>
<name>A0A7V7TY80_9HYPH</name>
<proteinExistence type="predicted"/>
<sequence>MPLSLLRAGRRPAVLLPDTVEIAGRAVPLRLNRHPLAKRLTLRLKDGGIAVTAPPRASSASVLDFVERHRGWIAARLDRAAPTLVVEPGAVLPFRGGELTLVHRPDRRGTAFQEIDGASHLVVGGGLEHFSRRVADALKRAARSDLQAAVDRHAATVGLKPKALALKDTTSRWGSCTADRRLAFSWRIVMAPPAVLDYLAAHEVAHFRQMNHGADFWALCRELCPGTPAGRAWLKANGASLHAIDFGAK</sequence>
<dbReference type="InterPro" id="IPR053136">
    <property type="entry name" value="UTP_pyrophosphatase-like"/>
</dbReference>
<evidence type="ECO:0000313" key="3">
    <source>
        <dbReference type="Proteomes" id="UP000432089"/>
    </source>
</evidence>
<evidence type="ECO:0000313" key="2">
    <source>
        <dbReference type="EMBL" id="KAB0682905.1"/>
    </source>
</evidence>
<dbReference type="CDD" id="cd07344">
    <property type="entry name" value="M48_yhfN_like"/>
    <property type="match status" value="1"/>
</dbReference>
<dbReference type="EMBL" id="VZDO01000001">
    <property type="protein sequence ID" value="KAB0682905.1"/>
    <property type="molecule type" value="Genomic_DNA"/>
</dbReference>
<dbReference type="PANTHER" id="PTHR30399">
    <property type="entry name" value="UNCHARACTERIZED PROTEIN YGJP"/>
    <property type="match status" value="1"/>
</dbReference>
<organism evidence="2 3">
    <name type="scientific">Plantimonas leprariae</name>
    <dbReference type="NCBI Taxonomy" id="2615207"/>
    <lineage>
        <taxon>Bacteria</taxon>
        <taxon>Pseudomonadati</taxon>
        <taxon>Pseudomonadota</taxon>
        <taxon>Alphaproteobacteria</taxon>
        <taxon>Hyphomicrobiales</taxon>
        <taxon>Aurantimonadaceae</taxon>
        <taxon>Plantimonas</taxon>
    </lineage>
</organism>
<dbReference type="Proteomes" id="UP000432089">
    <property type="component" value="Unassembled WGS sequence"/>
</dbReference>
<feature type="domain" description="YgjP-like metallopeptidase" evidence="1">
    <location>
        <begin position="38"/>
        <end position="236"/>
    </location>
</feature>
<dbReference type="RefSeq" id="WP_150967878.1">
    <property type="nucleotide sequence ID" value="NZ_VZDO01000001.1"/>
</dbReference>
<keyword evidence="3" id="KW-1185">Reference proteome</keyword>
<dbReference type="Gene3D" id="3.30.2010.10">
    <property type="entry name" value="Metalloproteases ('zincins'), catalytic domain"/>
    <property type="match status" value="1"/>
</dbReference>
<protein>
    <submittedName>
        <fullName evidence="2">M48 family metallopeptidase</fullName>
    </submittedName>
</protein>